<gene>
    <name evidence="3" type="primary">dnaX</name>
    <name evidence="5" type="ORF">A2866_00830</name>
</gene>
<comment type="similarity">
    <text evidence="3">Belongs to the DnaX/STICHEL family.</text>
</comment>
<evidence type="ECO:0000256" key="2">
    <source>
        <dbReference type="ARBA" id="ARBA00049244"/>
    </source>
</evidence>
<comment type="caution">
    <text evidence="5">The sequence shown here is derived from an EMBL/GenBank/DDBJ whole genome shotgun (WGS) entry which is preliminary data.</text>
</comment>
<dbReference type="EMBL" id="MFZI01000069">
    <property type="protein sequence ID" value="OGK18504.1"/>
    <property type="molecule type" value="Genomic_DNA"/>
</dbReference>
<evidence type="ECO:0000256" key="1">
    <source>
        <dbReference type="ARBA" id="ARBA00022932"/>
    </source>
</evidence>
<sequence>MFYLKYRPKTVQDIDNSRVRDVVFNVLKSESLPHAFLLIGQKGTGKTSTARIFAKSVNCLKNKFSNLSDLEKTDTVNPERHKKTGSVEKVNKSSMEPCNLCENCLAIDHSSSGDVVELDAASNRGIENIRNLIRDSNFLPMSNRYRVFIIDEAHMITNDAFNALLKTLEEPPSSVIFILATTNQEKIPETISSRCFIINFGRAKRIDIFSMLKKISLREKIQVDEKLLNLIARYSDSSFRDAAKILEELVTQNKLTYEQGRQFLGVIRDDLLEGLVHHDLKASLEWVEEFSKSGGNVKNLIEFLLEELHTALLLKNGVKIEEGSDLNLKTEQIVKLMKLLTEAYNNLKISPIESLPLEIAIVEFYSYNFKKQSL</sequence>
<keyword evidence="1 3" id="KW-0239">DNA-directed DNA polymerase</keyword>
<keyword evidence="3" id="KW-0547">Nucleotide-binding</keyword>
<dbReference type="InterPro" id="IPR003593">
    <property type="entry name" value="AAA+_ATPase"/>
</dbReference>
<dbReference type="Gene3D" id="3.40.50.300">
    <property type="entry name" value="P-loop containing nucleotide triphosphate hydrolases"/>
    <property type="match status" value="1"/>
</dbReference>
<keyword evidence="3" id="KW-0548">Nucleotidyltransferase</keyword>
<keyword evidence="3" id="KW-0808">Transferase</keyword>
<dbReference type="InterPro" id="IPR012763">
    <property type="entry name" value="DNA_pol_III_sug/sutau_N"/>
</dbReference>
<dbReference type="SMART" id="SM00382">
    <property type="entry name" value="AAA"/>
    <property type="match status" value="1"/>
</dbReference>
<dbReference type="InterPro" id="IPR050238">
    <property type="entry name" value="DNA_Rep/Repair_Clamp_Loader"/>
</dbReference>
<comment type="subunit">
    <text evidence="3">DNA polymerase III contains a core (composed of alpha, epsilon and theta chains) that associates with a tau subunit. This core dimerizes to form the POLIII' complex. PolIII' associates with the gamma complex (composed of gamma, delta, delta', psi and chi chains) and with the beta chain to form the complete DNA polymerase III complex.</text>
</comment>
<dbReference type="GO" id="GO:0006261">
    <property type="term" value="P:DNA-templated DNA replication"/>
    <property type="evidence" value="ECO:0007669"/>
    <property type="project" value="TreeGrafter"/>
</dbReference>
<dbReference type="GO" id="GO:0005524">
    <property type="term" value="F:ATP binding"/>
    <property type="evidence" value="ECO:0007669"/>
    <property type="project" value="UniProtKB-KW"/>
</dbReference>
<dbReference type="PANTHER" id="PTHR11669">
    <property type="entry name" value="REPLICATION FACTOR C / DNA POLYMERASE III GAMMA-TAU SUBUNIT"/>
    <property type="match status" value="1"/>
</dbReference>
<dbReference type="GO" id="GO:0003887">
    <property type="term" value="F:DNA-directed DNA polymerase activity"/>
    <property type="evidence" value="ECO:0007669"/>
    <property type="project" value="UniProtKB-KW"/>
</dbReference>
<comment type="catalytic activity">
    <reaction evidence="2 3">
        <text>DNA(n) + a 2'-deoxyribonucleoside 5'-triphosphate = DNA(n+1) + diphosphate</text>
        <dbReference type="Rhea" id="RHEA:22508"/>
        <dbReference type="Rhea" id="RHEA-COMP:17339"/>
        <dbReference type="Rhea" id="RHEA-COMP:17340"/>
        <dbReference type="ChEBI" id="CHEBI:33019"/>
        <dbReference type="ChEBI" id="CHEBI:61560"/>
        <dbReference type="ChEBI" id="CHEBI:173112"/>
        <dbReference type="EC" id="2.7.7.7"/>
    </reaction>
</comment>
<evidence type="ECO:0000313" key="6">
    <source>
        <dbReference type="Proteomes" id="UP000177026"/>
    </source>
</evidence>
<dbReference type="Proteomes" id="UP000177026">
    <property type="component" value="Unassembled WGS sequence"/>
</dbReference>
<dbReference type="InterPro" id="IPR027417">
    <property type="entry name" value="P-loop_NTPase"/>
</dbReference>
<dbReference type="AlphaFoldDB" id="A0A1F7GI99"/>
<dbReference type="CDD" id="cd00009">
    <property type="entry name" value="AAA"/>
    <property type="match status" value="1"/>
</dbReference>
<organism evidence="5 6">
    <name type="scientific">Candidatus Roizmanbacteria bacterium RIFCSPHIGHO2_01_FULL_39_8</name>
    <dbReference type="NCBI Taxonomy" id="1802033"/>
    <lineage>
        <taxon>Bacteria</taxon>
        <taxon>Candidatus Roizmaniibacteriota</taxon>
    </lineage>
</organism>
<dbReference type="EC" id="2.7.7.7" evidence="3"/>
<evidence type="ECO:0000256" key="3">
    <source>
        <dbReference type="RuleBase" id="RU364063"/>
    </source>
</evidence>
<keyword evidence="3" id="KW-0067">ATP-binding</keyword>
<feature type="domain" description="AAA+ ATPase" evidence="4">
    <location>
        <begin position="32"/>
        <end position="204"/>
    </location>
</feature>
<dbReference type="NCBIfam" id="TIGR02397">
    <property type="entry name" value="dnaX_nterm"/>
    <property type="match status" value="1"/>
</dbReference>
<evidence type="ECO:0000313" key="5">
    <source>
        <dbReference type="EMBL" id="OGK18504.1"/>
    </source>
</evidence>
<dbReference type="GO" id="GO:0009360">
    <property type="term" value="C:DNA polymerase III complex"/>
    <property type="evidence" value="ECO:0007669"/>
    <property type="project" value="InterPro"/>
</dbReference>
<dbReference type="Gene3D" id="1.10.8.60">
    <property type="match status" value="1"/>
</dbReference>
<name>A0A1F7GI99_9BACT</name>
<protein>
    <recommendedName>
        <fullName evidence="3">DNA polymerase III subunit gamma/tau</fullName>
        <ecNumber evidence="3">2.7.7.7</ecNumber>
    </recommendedName>
</protein>
<evidence type="ECO:0000259" key="4">
    <source>
        <dbReference type="SMART" id="SM00382"/>
    </source>
</evidence>
<dbReference type="SUPFAM" id="SSF52540">
    <property type="entry name" value="P-loop containing nucleoside triphosphate hydrolases"/>
    <property type="match status" value="1"/>
</dbReference>
<keyword evidence="3" id="KW-0235">DNA replication</keyword>
<dbReference type="PANTHER" id="PTHR11669:SF0">
    <property type="entry name" value="PROTEIN STICHEL-LIKE 2"/>
    <property type="match status" value="1"/>
</dbReference>
<dbReference type="Pfam" id="PF13177">
    <property type="entry name" value="DNA_pol3_delta2"/>
    <property type="match status" value="1"/>
</dbReference>
<reference evidence="5 6" key="1">
    <citation type="journal article" date="2016" name="Nat. Commun.">
        <title>Thousands of microbial genomes shed light on interconnected biogeochemical processes in an aquifer system.</title>
        <authorList>
            <person name="Anantharaman K."/>
            <person name="Brown C.T."/>
            <person name="Hug L.A."/>
            <person name="Sharon I."/>
            <person name="Castelle C.J."/>
            <person name="Probst A.J."/>
            <person name="Thomas B.C."/>
            <person name="Singh A."/>
            <person name="Wilkins M.J."/>
            <person name="Karaoz U."/>
            <person name="Brodie E.L."/>
            <person name="Williams K.H."/>
            <person name="Hubbard S.S."/>
            <person name="Banfield J.F."/>
        </authorList>
    </citation>
    <scope>NUCLEOTIDE SEQUENCE [LARGE SCALE GENOMIC DNA]</scope>
</reference>
<accession>A0A1F7GI99</accession>
<proteinExistence type="inferred from homology"/>
<comment type="function">
    <text evidence="3">DNA polymerase III is a complex, multichain enzyme responsible for most of the replicative synthesis in bacteria. This DNA polymerase also exhibits 3' to 5' exonuclease activity.</text>
</comment>